<sequence length="37" mass="4274">MASVFWGVVLLIASSSDDKIECLHPYYLVRDIPREHL</sequence>
<accession>U7QIE1</accession>
<evidence type="ECO:0000313" key="2">
    <source>
        <dbReference type="Proteomes" id="UP000017127"/>
    </source>
</evidence>
<proteinExistence type="predicted"/>
<name>U7QIE1_9CYAN</name>
<protein>
    <submittedName>
        <fullName evidence="1">Uncharacterized protein</fullName>
    </submittedName>
</protein>
<dbReference type="AlphaFoldDB" id="U7QIE1"/>
<keyword evidence="2" id="KW-1185">Reference proteome</keyword>
<evidence type="ECO:0000313" key="1">
    <source>
        <dbReference type="EMBL" id="ERT06850.1"/>
    </source>
</evidence>
<dbReference type="Proteomes" id="UP000017127">
    <property type="component" value="Unassembled WGS sequence"/>
</dbReference>
<gene>
    <name evidence="1" type="ORF">M595_3179</name>
</gene>
<dbReference type="EMBL" id="AUZM01000029">
    <property type="protein sequence ID" value="ERT06850.1"/>
    <property type="molecule type" value="Genomic_DNA"/>
</dbReference>
<reference evidence="1 2" key="1">
    <citation type="journal article" date="2013" name="Front. Microbiol.">
        <title>Comparative genomic analyses of the cyanobacterium, Lyngbya aestuarii BL J, a powerful hydrogen producer.</title>
        <authorList>
            <person name="Kothari A."/>
            <person name="Vaughn M."/>
            <person name="Garcia-Pichel F."/>
        </authorList>
    </citation>
    <scope>NUCLEOTIDE SEQUENCE [LARGE SCALE GENOMIC DNA]</scope>
    <source>
        <strain evidence="1 2">BL J</strain>
    </source>
</reference>
<comment type="caution">
    <text evidence="1">The sequence shown here is derived from an EMBL/GenBank/DDBJ whole genome shotgun (WGS) entry which is preliminary data.</text>
</comment>
<organism evidence="1 2">
    <name type="scientific">Lyngbya aestuarii BL J</name>
    <dbReference type="NCBI Taxonomy" id="1348334"/>
    <lineage>
        <taxon>Bacteria</taxon>
        <taxon>Bacillati</taxon>
        <taxon>Cyanobacteriota</taxon>
        <taxon>Cyanophyceae</taxon>
        <taxon>Oscillatoriophycideae</taxon>
        <taxon>Oscillatoriales</taxon>
        <taxon>Microcoleaceae</taxon>
        <taxon>Lyngbya</taxon>
    </lineage>
</organism>